<evidence type="ECO:0000313" key="7">
    <source>
        <dbReference type="EMBL" id="MCQ8239644.1"/>
    </source>
</evidence>
<evidence type="ECO:0000256" key="4">
    <source>
        <dbReference type="ARBA" id="ARBA00023136"/>
    </source>
</evidence>
<comment type="subcellular location">
    <subcellularLocation>
        <location evidence="1">Membrane</location>
        <topology evidence="1">Multi-pass membrane protein</topology>
    </subcellularLocation>
</comment>
<evidence type="ECO:0000256" key="1">
    <source>
        <dbReference type="ARBA" id="ARBA00004141"/>
    </source>
</evidence>
<feature type="transmembrane region" description="Helical" evidence="6">
    <location>
        <begin position="28"/>
        <end position="45"/>
    </location>
</feature>
<comment type="caution">
    <text evidence="7">The sequence shown here is derived from an EMBL/GenBank/DDBJ whole genome shotgun (WGS) entry which is preliminary data.</text>
</comment>
<reference evidence="7 8" key="1">
    <citation type="submission" date="2022-06" db="EMBL/GenBank/DDBJ databases">
        <title>Rhizosaccharibacter gen. nov. sp. nov. KSS12, endophytic bacteria isolated from sugarcane.</title>
        <authorList>
            <person name="Pitiwittayakul N."/>
        </authorList>
    </citation>
    <scope>NUCLEOTIDE SEQUENCE [LARGE SCALE GENOMIC DNA]</scope>
    <source>
        <strain evidence="7 8">KSS12</strain>
    </source>
</reference>
<dbReference type="InterPro" id="IPR052719">
    <property type="entry name" value="CvpA-like"/>
</dbReference>
<keyword evidence="3 6" id="KW-1133">Transmembrane helix</keyword>
<dbReference type="InterPro" id="IPR003825">
    <property type="entry name" value="Colicin-V_CvpA"/>
</dbReference>
<dbReference type="Proteomes" id="UP001524547">
    <property type="component" value="Unassembled WGS sequence"/>
</dbReference>
<accession>A0ABT1VTI0</accession>
<evidence type="ECO:0000256" key="5">
    <source>
        <dbReference type="SAM" id="MobiDB-lite"/>
    </source>
</evidence>
<feature type="transmembrane region" description="Helical" evidence="6">
    <location>
        <begin position="65"/>
        <end position="88"/>
    </location>
</feature>
<proteinExistence type="predicted"/>
<evidence type="ECO:0000256" key="6">
    <source>
        <dbReference type="SAM" id="Phobius"/>
    </source>
</evidence>
<evidence type="ECO:0000256" key="2">
    <source>
        <dbReference type="ARBA" id="ARBA00022692"/>
    </source>
</evidence>
<sequence length="182" mass="18879">MSWVDIAALVVVTLSALLGLLRGFVREALGLAAWIGAALLAVRLYPEALPVANRWIGATGVAEPVTFLAVFAVLLIGFLLIAAAIGGLVRDTVLGGIDRLLGIGFGALRGFAVLVVAFVLGATVLTPADWPQPVRDARLLPFVQQGAAFVLARVPPRYRPPLAASDSTSAGTTGNRVDRSSA</sequence>
<feature type="transmembrane region" description="Helical" evidence="6">
    <location>
        <begin position="100"/>
        <end position="125"/>
    </location>
</feature>
<feature type="transmembrane region" description="Helical" evidence="6">
    <location>
        <begin position="6"/>
        <end position="21"/>
    </location>
</feature>
<feature type="compositionally biased region" description="Polar residues" evidence="5">
    <location>
        <begin position="165"/>
        <end position="175"/>
    </location>
</feature>
<feature type="region of interest" description="Disordered" evidence="5">
    <location>
        <begin position="162"/>
        <end position="182"/>
    </location>
</feature>
<dbReference type="RefSeq" id="WP_422918378.1">
    <property type="nucleotide sequence ID" value="NZ_JAMZEJ010000001.1"/>
</dbReference>
<dbReference type="EMBL" id="JAMZEJ010000001">
    <property type="protein sequence ID" value="MCQ8239644.1"/>
    <property type="molecule type" value="Genomic_DNA"/>
</dbReference>
<keyword evidence="4 6" id="KW-0472">Membrane</keyword>
<name>A0ABT1VTI0_9PROT</name>
<gene>
    <name evidence="7" type="ORF">NFI88_02155</name>
</gene>
<dbReference type="PANTHER" id="PTHR36926">
    <property type="entry name" value="COLICIN V PRODUCTION PROTEIN"/>
    <property type="match status" value="1"/>
</dbReference>
<dbReference type="Pfam" id="PF02674">
    <property type="entry name" value="Colicin_V"/>
    <property type="match status" value="1"/>
</dbReference>
<evidence type="ECO:0000256" key="3">
    <source>
        <dbReference type="ARBA" id="ARBA00022989"/>
    </source>
</evidence>
<organism evidence="7 8">
    <name type="scientific">Rhizosaccharibacter radicis</name>
    <dbReference type="NCBI Taxonomy" id="2782605"/>
    <lineage>
        <taxon>Bacteria</taxon>
        <taxon>Pseudomonadati</taxon>
        <taxon>Pseudomonadota</taxon>
        <taxon>Alphaproteobacteria</taxon>
        <taxon>Acetobacterales</taxon>
        <taxon>Acetobacteraceae</taxon>
        <taxon>Rhizosaccharibacter</taxon>
    </lineage>
</organism>
<dbReference type="PANTHER" id="PTHR36926:SF1">
    <property type="entry name" value="COLICIN V PRODUCTION PROTEIN"/>
    <property type="match status" value="1"/>
</dbReference>
<evidence type="ECO:0000313" key="8">
    <source>
        <dbReference type="Proteomes" id="UP001524547"/>
    </source>
</evidence>
<protein>
    <submittedName>
        <fullName evidence="7">CvpA family protein</fullName>
    </submittedName>
</protein>
<keyword evidence="8" id="KW-1185">Reference proteome</keyword>
<keyword evidence="2 6" id="KW-0812">Transmembrane</keyword>